<dbReference type="EMBL" id="UYYB01000420">
    <property type="protein sequence ID" value="VDM65278.1"/>
    <property type="molecule type" value="Genomic_DNA"/>
</dbReference>
<dbReference type="PANTHER" id="PTHR45581">
    <property type="entry name" value="PROTEIN CBG10435"/>
    <property type="match status" value="1"/>
</dbReference>
<name>A0A3P7K884_STRVU</name>
<proteinExistence type="predicted"/>
<dbReference type="PANTHER" id="PTHR45581:SF3">
    <property type="entry name" value="METHYLTRANSFERASE DOMAIN-CONTAINING PROTEIN"/>
    <property type="match status" value="1"/>
</dbReference>
<evidence type="ECO:0000313" key="2">
    <source>
        <dbReference type="EMBL" id="VDM65278.1"/>
    </source>
</evidence>
<dbReference type="Pfam" id="PF13847">
    <property type="entry name" value="Methyltransf_31"/>
    <property type="match status" value="1"/>
</dbReference>
<evidence type="ECO:0000313" key="3">
    <source>
        <dbReference type="Proteomes" id="UP000270094"/>
    </source>
</evidence>
<organism evidence="2 3">
    <name type="scientific">Strongylus vulgaris</name>
    <name type="common">Blood worm</name>
    <dbReference type="NCBI Taxonomy" id="40348"/>
    <lineage>
        <taxon>Eukaryota</taxon>
        <taxon>Metazoa</taxon>
        <taxon>Ecdysozoa</taxon>
        <taxon>Nematoda</taxon>
        <taxon>Chromadorea</taxon>
        <taxon>Rhabditida</taxon>
        <taxon>Rhabditina</taxon>
        <taxon>Rhabditomorpha</taxon>
        <taxon>Strongyloidea</taxon>
        <taxon>Strongylidae</taxon>
        <taxon>Strongylus</taxon>
    </lineage>
</organism>
<dbReference type="Proteomes" id="UP000270094">
    <property type="component" value="Unassembled WGS sequence"/>
</dbReference>
<evidence type="ECO:0000259" key="1">
    <source>
        <dbReference type="Pfam" id="PF13847"/>
    </source>
</evidence>
<sequence>MHSLLSSFLKPYDKICEIFRKDGPLGKLCACPPYAYSWNFAAMHKKHLISDFIPALGSNVKERLEQDGMTCLDIGCGKGFHCTLLAENYPKSNFTGIDIAERAIILAKQRSDGAPYNNLTFLQMDGSKLDADWTGKFDLVTIFDACHPQMRADLCLKEVFRVLKPSGIFGMVEIYGTSNIYKDKEEMGQFAAMRYAGSMFNCLPLGSNSKDALALGSMWGKERAMRMLREAGFNNVTLIPTPYFEGNILYVCKKD</sequence>
<dbReference type="OrthoDB" id="506498at2759"/>
<keyword evidence="3" id="KW-1185">Reference proteome</keyword>
<dbReference type="InterPro" id="IPR029063">
    <property type="entry name" value="SAM-dependent_MTases_sf"/>
</dbReference>
<feature type="domain" description="Methyltransferase" evidence="1">
    <location>
        <begin position="66"/>
        <end position="232"/>
    </location>
</feature>
<dbReference type="Gene3D" id="3.40.50.150">
    <property type="entry name" value="Vaccinia Virus protein VP39"/>
    <property type="match status" value="1"/>
</dbReference>
<reference evidence="2 3" key="1">
    <citation type="submission" date="2018-11" db="EMBL/GenBank/DDBJ databases">
        <authorList>
            <consortium name="Pathogen Informatics"/>
        </authorList>
    </citation>
    <scope>NUCLEOTIDE SEQUENCE [LARGE SCALE GENOMIC DNA]</scope>
</reference>
<gene>
    <name evidence="2" type="ORF">SVUK_LOCUS276</name>
</gene>
<accession>A0A3P7K884</accession>
<dbReference type="InterPro" id="IPR025714">
    <property type="entry name" value="Methyltranfer_dom"/>
</dbReference>
<protein>
    <recommendedName>
        <fullName evidence="1">Methyltransferase domain-containing protein</fullName>
    </recommendedName>
</protein>
<dbReference type="CDD" id="cd02440">
    <property type="entry name" value="AdoMet_MTases"/>
    <property type="match status" value="1"/>
</dbReference>
<dbReference type="AlphaFoldDB" id="A0A3P7K884"/>
<dbReference type="SUPFAM" id="SSF53335">
    <property type="entry name" value="S-adenosyl-L-methionine-dependent methyltransferases"/>
    <property type="match status" value="1"/>
</dbReference>